<evidence type="ECO:0000256" key="7">
    <source>
        <dbReference type="PIRSR" id="PIRSR006809-1"/>
    </source>
</evidence>
<dbReference type="HAMAP" id="MF_00900">
    <property type="entry name" value="GTPase_HflX"/>
    <property type="match status" value="1"/>
</dbReference>
<dbReference type="GO" id="GO:0005525">
    <property type="term" value="F:GTP binding"/>
    <property type="evidence" value="ECO:0007669"/>
    <property type="project" value="UniProtKB-UniRule"/>
</dbReference>
<dbReference type="CDD" id="cd01878">
    <property type="entry name" value="HflX"/>
    <property type="match status" value="1"/>
</dbReference>
<dbReference type="FunFam" id="3.40.50.11060:FF:000001">
    <property type="entry name" value="GTPase HflX"/>
    <property type="match status" value="1"/>
</dbReference>
<feature type="domain" description="Hflx-type G" evidence="10">
    <location>
        <begin position="252"/>
        <end position="426"/>
    </location>
</feature>
<feature type="binding site" evidence="7">
    <location>
        <begin position="305"/>
        <end position="308"/>
    </location>
    <ligand>
        <name>GTP</name>
        <dbReference type="ChEBI" id="CHEBI:37565"/>
    </ligand>
</feature>
<evidence type="ECO:0000256" key="2">
    <source>
        <dbReference type="ARBA" id="ARBA00022723"/>
    </source>
</evidence>
<dbReference type="Gene3D" id="6.10.250.2860">
    <property type="match status" value="1"/>
</dbReference>
<keyword evidence="5 6" id="KW-0342">GTP-binding</keyword>
<protein>
    <recommendedName>
        <fullName evidence="6">GTPase HflX</fullName>
    </recommendedName>
    <alternativeName>
        <fullName evidence="6">GTP-binding protein HflX</fullName>
    </alternativeName>
</protein>
<keyword evidence="2 8" id="KW-0479">Metal-binding</keyword>
<dbReference type="Proteomes" id="UP000464751">
    <property type="component" value="Chromosome"/>
</dbReference>
<dbReference type="Pfam" id="PF16360">
    <property type="entry name" value="GTP-bdg_M"/>
    <property type="match status" value="1"/>
</dbReference>
<evidence type="ECO:0000256" key="3">
    <source>
        <dbReference type="ARBA" id="ARBA00022741"/>
    </source>
</evidence>
<feature type="binding site" evidence="7">
    <location>
        <begin position="374"/>
        <end position="377"/>
    </location>
    <ligand>
        <name>GTP</name>
        <dbReference type="ChEBI" id="CHEBI:37565"/>
    </ligand>
</feature>
<dbReference type="InterPro" id="IPR030394">
    <property type="entry name" value="G_HFLX_dom"/>
</dbReference>
<dbReference type="AlphaFoldDB" id="A0A6P1YQK8"/>
<dbReference type="Pfam" id="PF01926">
    <property type="entry name" value="MMR_HSR1"/>
    <property type="match status" value="1"/>
</dbReference>
<dbReference type="GO" id="GO:0005737">
    <property type="term" value="C:cytoplasm"/>
    <property type="evidence" value="ECO:0007669"/>
    <property type="project" value="UniProtKB-SubCell"/>
</dbReference>
<reference evidence="11 12" key="1">
    <citation type="submission" date="2020-02" db="EMBL/GenBank/DDBJ databases">
        <authorList>
            <person name="Li G."/>
        </authorList>
    </citation>
    <scope>NUCLEOTIDE SEQUENCE [LARGE SCALE GENOMIC DNA]</scope>
    <source>
        <strain evidence="11 12">DSM 102029</strain>
    </source>
</reference>
<dbReference type="PROSITE" id="PS51705">
    <property type="entry name" value="G_HFLX"/>
    <property type="match status" value="1"/>
</dbReference>
<keyword evidence="4 8" id="KW-0460">Magnesium</keyword>
<dbReference type="SUPFAM" id="SSF52540">
    <property type="entry name" value="P-loop containing nucleoside triphosphate hydrolases"/>
    <property type="match status" value="1"/>
</dbReference>
<dbReference type="NCBIfam" id="TIGR03156">
    <property type="entry name" value="GTP_HflX"/>
    <property type="match status" value="1"/>
</dbReference>
<dbReference type="Gene3D" id="3.40.50.300">
    <property type="entry name" value="P-loop containing nucleotide triphosphate hydrolases"/>
    <property type="match status" value="1"/>
</dbReference>
<dbReference type="InterPro" id="IPR042108">
    <property type="entry name" value="GTPase_HflX_N_sf"/>
</dbReference>
<dbReference type="PRINTS" id="PR00326">
    <property type="entry name" value="GTP1OBG"/>
</dbReference>
<dbReference type="KEGG" id="apra:G3A50_19940"/>
<keyword evidence="1 6" id="KW-0963">Cytoplasm</keyword>
<evidence type="ECO:0000256" key="8">
    <source>
        <dbReference type="PIRSR" id="PIRSR006809-2"/>
    </source>
</evidence>
<dbReference type="GO" id="GO:0046872">
    <property type="term" value="F:metal ion binding"/>
    <property type="evidence" value="ECO:0007669"/>
    <property type="project" value="UniProtKB-KW"/>
</dbReference>
<dbReference type="EMBL" id="CP048630">
    <property type="protein sequence ID" value="QIB35728.1"/>
    <property type="molecule type" value="Genomic_DNA"/>
</dbReference>
<keyword evidence="12" id="KW-1185">Reference proteome</keyword>
<feature type="binding site" evidence="7">
    <location>
        <begin position="404"/>
        <end position="406"/>
    </location>
    <ligand>
        <name>GTP</name>
        <dbReference type="ChEBI" id="CHEBI:37565"/>
    </ligand>
</feature>
<dbReference type="InterPro" id="IPR006073">
    <property type="entry name" value="GTP-bd"/>
</dbReference>
<dbReference type="InterPro" id="IPR045498">
    <property type="entry name" value="HflX_C"/>
</dbReference>
<accession>A0A6P1YQK8</accession>
<comment type="function">
    <text evidence="6">GTPase that associates with the 50S ribosomal subunit and may have a role during protein synthesis or ribosome biogenesis.</text>
</comment>
<comment type="subcellular location">
    <subcellularLocation>
        <location evidence="6">Cytoplasm</location>
    </subcellularLocation>
    <text evidence="6">May associate with membranes.</text>
</comment>
<evidence type="ECO:0000256" key="1">
    <source>
        <dbReference type="ARBA" id="ARBA00022490"/>
    </source>
</evidence>
<feature type="binding site" evidence="7">
    <location>
        <begin position="258"/>
        <end position="265"/>
    </location>
    <ligand>
        <name>GTP</name>
        <dbReference type="ChEBI" id="CHEBI:37565"/>
    </ligand>
</feature>
<evidence type="ECO:0000256" key="6">
    <source>
        <dbReference type="HAMAP-Rule" id="MF_00900"/>
    </source>
</evidence>
<evidence type="ECO:0000256" key="4">
    <source>
        <dbReference type="ARBA" id="ARBA00022842"/>
    </source>
</evidence>
<feature type="region of interest" description="Disordered" evidence="9">
    <location>
        <begin position="1"/>
        <end position="51"/>
    </location>
</feature>
<dbReference type="PANTHER" id="PTHR10229">
    <property type="entry name" value="GTP-BINDING PROTEIN HFLX"/>
    <property type="match status" value="1"/>
</dbReference>
<comment type="similarity">
    <text evidence="6">Belongs to the TRAFAC class OBG-HflX-like GTPase superfamily. HflX GTPase family.</text>
</comment>
<dbReference type="PIRSF" id="PIRSF006809">
    <property type="entry name" value="GTP-binding_hflX_prd"/>
    <property type="match status" value="1"/>
</dbReference>
<organism evidence="11 12">
    <name type="scientific">Ancylobacter pratisalsi</name>
    <dbReference type="NCBI Taxonomy" id="1745854"/>
    <lineage>
        <taxon>Bacteria</taxon>
        <taxon>Pseudomonadati</taxon>
        <taxon>Pseudomonadota</taxon>
        <taxon>Alphaproteobacteria</taxon>
        <taxon>Hyphomicrobiales</taxon>
        <taxon>Xanthobacteraceae</taxon>
        <taxon>Ancylobacter</taxon>
    </lineage>
</organism>
<keyword evidence="3 6" id="KW-0547">Nucleotide-binding</keyword>
<evidence type="ECO:0000256" key="5">
    <source>
        <dbReference type="ARBA" id="ARBA00023134"/>
    </source>
</evidence>
<feature type="compositionally biased region" description="Low complexity" evidence="9">
    <location>
        <begin position="1"/>
        <end position="16"/>
    </location>
</feature>
<feature type="binding site" evidence="8">
    <location>
        <position position="265"/>
    </location>
    <ligand>
        <name>Mg(2+)</name>
        <dbReference type="ChEBI" id="CHEBI:18420"/>
    </ligand>
</feature>
<feature type="binding site" evidence="8">
    <location>
        <position position="285"/>
    </location>
    <ligand>
        <name>Mg(2+)</name>
        <dbReference type="ChEBI" id="CHEBI:18420"/>
    </ligand>
</feature>
<dbReference type="InterPro" id="IPR027417">
    <property type="entry name" value="P-loop_NTPase"/>
</dbReference>
<gene>
    <name evidence="6 11" type="primary">hflX</name>
    <name evidence="11" type="ORF">G3A50_19940</name>
</gene>
<comment type="subunit">
    <text evidence="6">Monomer. Associates with the 50S ribosomal subunit.</text>
</comment>
<dbReference type="GO" id="GO:0043022">
    <property type="term" value="F:ribosome binding"/>
    <property type="evidence" value="ECO:0007669"/>
    <property type="project" value="TreeGrafter"/>
</dbReference>
<evidence type="ECO:0000313" key="12">
    <source>
        <dbReference type="Proteomes" id="UP000464751"/>
    </source>
</evidence>
<evidence type="ECO:0000313" key="11">
    <source>
        <dbReference type="EMBL" id="QIB35728.1"/>
    </source>
</evidence>
<sequence>MRSRPSCPAIPCSSSSRTRRRRRPDLELKGSRRSPAGRTAGLPAEHATEGDATRVVVIVPHHARRGAEEDATRRTPEARLDEAVGLALAIDLDVVAALTVSLSQVRPATYLGTGKVEEVGEQVSANEAGLVFVDAPLSPVQQRNLEKAWSAKVIDRTALILEIFGQRARTKEGVLQVELAHLNYQRSRLVRSWTHLERQRGGFGFLGGPGETQIEADRRLIGERIVKIERELEQVKRTRALHRASRKKVPYPIVALVGYTNAGKSTLFNRLTRAEVRAQDLLFATLDPTLRAVQLSGGERVILSDTVGFISDLPTQLVAAFRATLEEVIEADLILHVRDVSHEDAEAQAHDVEQVLSDLDIDPADHHRLIEVWNKIDQLDEDGRTRLFNTVSRREGEARPIPVSALTGEGMDTLLATISTRLGRDRVMLSVELEAPDGEGLSWLYRHSEVMDRREGEDGRLHLVVRVPEDRAEHIERRFGARRMKARGAA</sequence>
<dbReference type="InterPro" id="IPR032305">
    <property type="entry name" value="GTP-bd_M"/>
</dbReference>
<dbReference type="Pfam" id="PF19275">
    <property type="entry name" value="HflX_C"/>
    <property type="match status" value="1"/>
</dbReference>
<evidence type="ECO:0000259" key="10">
    <source>
        <dbReference type="PROSITE" id="PS51705"/>
    </source>
</evidence>
<dbReference type="InterPro" id="IPR016496">
    <property type="entry name" value="GTPase_HflX"/>
</dbReference>
<proteinExistence type="inferred from homology"/>
<dbReference type="Gene3D" id="3.40.50.11060">
    <property type="entry name" value="GTPase HflX, N-terminal domain"/>
    <property type="match status" value="1"/>
</dbReference>
<evidence type="ECO:0000256" key="9">
    <source>
        <dbReference type="SAM" id="MobiDB-lite"/>
    </source>
</evidence>
<dbReference type="Pfam" id="PF13167">
    <property type="entry name" value="GTP-bdg_N"/>
    <property type="match status" value="1"/>
</dbReference>
<dbReference type="InterPro" id="IPR025121">
    <property type="entry name" value="GTPase_HflX_N"/>
</dbReference>
<dbReference type="GO" id="GO:0003924">
    <property type="term" value="F:GTPase activity"/>
    <property type="evidence" value="ECO:0007669"/>
    <property type="project" value="UniProtKB-UniRule"/>
</dbReference>
<name>A0A6P1YQK8_9HYPH</name>
<feature type="binding site" evidence="7">
    <location>
        <begin position="283"/>
        <end position="287"/>
    </location>
    <ligand>
        <name>GTP</name>
        <dbReference type="ChEBI" id="CHEBI:37565"/>
    </ligand>
</feature>
<dbReference type="PANTHER" id="PTHR10229:SF0">
    <property type="entry name" value="GTP-BINDING PROTEIN 6-RELATED"/>
    <property type="match status" value="1"/>
</dbReference>
<comment type="cofactor">
    <cofactor evidence="8">
        <name>Mg(2+)</name>
        <dbReference type="ChEBI" id="CHEBI:18420"/>
    </cofactor>
</comment>